<feature type="domain" description="TraG P-loop" evidence="1">
    <location>
        <begin position="664"/>
        <end position="802"/>
    </location>
</feature>
<dbReference type="Pfam" id="PF19044">
    <property type="entry name" value="P-loop_TraG"/>
    <property type="match status" value="2"/>
</dbReference>
<dbReference type="SUPFAM" id="SSF52540">
    <property type="entry name" value="P-loop containing nucleoside triphosphate hydrolases"/>
    <property type="match status" value="1"/>
</dbReference>
<dbReference type="InterPro" id="IPR051162">
    <property type="entry name" value="T4SS_component"/>
</dbReference>
<name>A0A927YN39_9FIRM</name>
<dbReference type="AlphaFoldDB" id="A0A927YN39"/>
<dbReference type="EMBL" id="SVER01000017">
    <property type="protein sequence ID" value="MBE5919742.1"/>
    <property type="molecule type" value="Genomic_DNA"/>
</dbReference>
<feature type="domain" description="TraG P-loop" evidence="1">
    <location>
        <begin position="467"/>
        <end position="549"/>
    </location>
</feature>
<reference evidence="2" key="1">
    <citation type="submission" date="2019-04" db="EMBL/GenBank/DDBJ databases">
        <title>Evolution of Biomass-Degrading Anaerobic Consortia Revealed by Metagenomics.</title>
        <authorList>
            <person name="Peng X."/>
        </authorList>
    </citation>
    <scope>NUCLEOTIDE SEQUENCE</scope>
    <source>
        <strain evidence="2">SIG311</strain>
    </source>
</reference>
<dbReference type="InterPro" id="IPR027417">
    <property type="entry name" value="P-loop_NTPase"/>
</dbReference>
<dbReference type="Proteomes" id="UP000766246">
    <property type="component" value="Unassembled WGS sequence"/>
</dbReference>
<sequence>MRRIQRNRKTKDEKRILVGASQELIDVKNVIDGIIETYTGRYYGVVEILPINFYKKSPSEQLDTMAEYLRIFTTGDFKVYKLKVMSDMAEPTELINNLRWKNKDEKNISLKTELDDYIDFIQKQSKTNAVTKRYFFIWRYTGSNGKMASSMDEIIDEMVMQRQFVESVFSSCGNPTVKPDANDENGNVTDYNRLTLSYLYKFYNRKTSKTESMDERAARVKRDFDVFNKNAKGLSEPKKLTFPDILAPKGVSFTSRHTMFMDGTCYGFVGVIGKSWNRVNALNWFDRCTEFGAIVDVDLIGRVASGLAVNASLAGFNKVSKAILDESKRESAIISGLGSKREDTVYYSQAMKDGAEIHQCGIVFTIRTNTPKENKKLVKKFKDQLVKHLELLPTDTTCKVQDYFSLADPLINFNSAFSTISKDLITEDLASTYCYTAYEINDPKGFVLGKLVGKNTLVILDNFISAKFSNSNIVVLGQPGAGKSFTMMMIGRRLYFNGVRITYIIPKKGYEYKPLCKAMNGNYIAIYPGSEVCINVFDIQPEDEIDIEALGDEITIDTEASLLANKIKDIVAWIKMTAVSEPDKQKDIWFSRENLELLNDLIYEVYSEKGITDDNDSIYLDKEKKVLKEMPIIGDLYEKTKLYAQLKGITMLLNTFVNGTCKNLNGQTNIKYKSNFTVYDVNEDKMDKSLFPSFMFLCTLFTYGRVKGNKYVKDMIFLDEVWKIMADKQAAETVEDMVRICRSYGAGTCVGTQMLGDLKKAGKSGEAVLGCSDLTILLKMKPEQIDLVENTFRLSEADKKTIDRFPANGRGLLITNNDRLKIDLVATDWEKKLFNTSIDKRKGVA</sequence>
<evidence type="ECO:0000259" key="1">
    <source>
        <dbReference type="Pfam" id="PF19044"/>
    </source>
</evidence>
<protein>
    <submittedName>
        <fullName evidence="2">DUF87 domain-containing protein</fullName>
    </submittedName>
</protein>
<proteinExistence type="predicted"/>
<accession>A0A927YN39</accession>
<dbReference type="Gene3D" id="3.40.50.300">
    <property type="entry name" value="P-loop containing nucleotide triphosphate hydrolases"/>
    <property type="match status" value="1"/>
</dbReference>
<dbReference type="InterPro" id="IPR043964">
    <property type="entry name" value="P-loop_TraG"/>
</dbReference>
<organism evidence="2 3">
    <name type="scientific">Pseudobutyrivibrio ruminis</name>
    <dbReference type="NCBI Taxonomy" id="46206"/>
    <lineage>
        <taxon>Bacteria</taxon>
        <taxon>Bacillati</taxon>
        <taxon>Bacillota</taxon>
        <taxon>Clostridia</taxon>
        <taxon>Lachnospirales</taxon>
        <taxon>Lachnospiraceae</taxon>
        <taxon>Pseudobutyrivibrio</taxon>
    </lineage>
</organism>
<dbReference type="Gene3D" id="1.10.8.730">
    <property type="match status" value="1"/>
</dbReference>
<dbReference type="PANTHER" id="PTHR30121:SF6">
    <property type="entry name" value="SLR6007 PROTEIN"/>
    <property type="match status" value="1"/>
</dbReference>
<evidence type="ECO:0000313" key="3">
    <source>
        <dbReference type="Proteomes" id="UP000766246"/>
    </source>
</evidence>
<gene>
    <name evidence="2" type="ORF">E7272_07835</name>
</gene>
<evidence type="ECO:0000313" key="2">
    <source>
        <dbReference type="EMBL" id="MBE5919742.1"/>
    </source>
</evidence>
<comment type="caution">
    <text evidence="2">The sequence shown here is derived from an EMBL/GenBank/DDBJ whole genome shotgun (WGS) entry which is preliminary data.</text>
</comment>
<dbReference type="PANTHER" id="PTHR30121">
    <property type="entry name" value="UNCHARACTERIZED PROTEIN YJGR-RELATED"/>
    <property type="match status" value="1"/>
</dbReference>